<evidence type="ECO:0000259" key="4">
    <source>
        <dbReference type="Pfam" id="PF04825"/>
    </source>
</evidence>
<dbReference type="Pfam" id="PF04825">
    <property type="entry name" value="Rad21_Rec8_N"/>
    <property type="match status" value="1"/>
</dbReference>
<dbReference type="KEGG" id="ppap:129808328"/>
<dbReference type="EMBL" id="AJVK01026339">
    <property type="status" value="NOT_ANNOTATED_CDS"/>
    <property type="molecule type" value="Genomic_DNA"/>
</dbReference>
<feature type="region of interest" description="Disordered" evidence="3">
    <location>
        <begin position="423"/>
        <end position="442"/>
    </location>
</feature>
<dbReference type="GO" id="GO:0005634">
    <property type="term" value="C:nucleus"/>
    <property type="evidence" value="ECO:0007669"/>
    <property type="project" value="UniProtKB-SubCell"/>
</dbReference>
<accession>A0A1B0GMN6</accession>
<keyword evidence="6" id="KW-1185">Reference proteome</keyword>
<dbReference type="GO" id="GO:0006302">
    <property type="term" value="P:double-strand break repair"/>
    <property type="evidence" value="ECO:0007669"/>
    <property type="project" value="TreeGrafter"/>
</dbReference>
<dbReference type="Proteomes" id="UP000092462">
    <property type="component" value="Unassembled WGS sequence"/>
</dbReference>
<name>A0A1B0GMN6_PHLPP</name>
<organism evidence="5 6">
    <name type="scientific">Phlebotomus papatasi</name>
    <name type="common">Sandfly</name>
    <dbReference type="NCBI Taxonomy" id="29031"/>
    <lineage>
        <taxon>Eukaryota</taxon>
        <taxon>Metazoa</taxon>
        <taxon>Ecdysozoa</taxon>
        <taxon>Arthropoda</taxon>
        <taxon>Hexapoda</taxon>
        <taxon>Insecta</taxon>
        <taxon>Pterygota</taxon>
        <taxon>Neoptera</taxon>
        <taxon>Endopterygota</taxon>
        <taxon>Diptera</taxon>
        <taxon>Nematocera</taxon>
        <taxon>Psychodoidea</taxon>
        <taxon>Psychodidae</taxon>
        <taxon>Phlebotomus</taxon>
        <taxon>Phlebotomus</taxon>
    </lineage>
</organism>
<dbReference type="InterPro" id="IPR006910">
    <property type="entry name" value="Rad21_Rec8_N"/>
</dbReference>
<dbReference type="OrthoDB" id="10071381at2759"/>
<dbReference type="GO" id="GO:0003682">
    <property type="term" value="F:chromatin binding"/>
    <property type="evidence" value="ECO:0007669"/>
    <property type="project" value="TreeGrafter"/>
</dbReference>
<dbReference type="AlphaFoldDB" id="A0A1B0GMN6"/>
<dbReference type="PANTHER" id="PTHR12585:SF27">
    <property type="entry name" value="MEIOTIC RECOMBINATION PROTEIN REC8 HOMOLOG"/>
    <property type="match status" value="1"/>
</dbReference>
<reference evidence="5" key="1">
    <citation type="submission" date="2022-08" db="UniProtKB">
        <authorList>
            <consortium name="EnsemblMetazoa"/>
        </authorList>
    </citation>
    <scope>IDENTIFICATION</scope>
    <source>
        <strain evidence="5">Israel</strain>
    </source>
</reference>
<feature type="region of interest" description="Disordered" evidence="3">
    <location>
        <begin position="272"/>
        <end position="305"/>
    </location>
</feature>
<dbReference type="VEuPathDB" id="VectorBase:PPAPM1_008980"/>
<dbReference type="InterPro" id="IPR039781">
    <property type="entry name" value="Rad21/Rec8-like"/>
</dbReference>
<evidence type="ECO:0000256" key="1">
    <source>
        <dbReference type="ARBA" id="ARBA00004123"/>
    </source>
</evidence>
<protein>
    <recommendedName>
        <fullName evidence="4">Rad21/Rec8-like protein N-terminal domain-containing protein</fullName>
    </recommendedName>
</protein>
<dbReference type="GO" id="GO:0051177">
    <property type="term" value="P:meiotic sister chromatid cohesion"/>
    <property type="evidence" value="ECO:0007669"/>
    <property type="project" value="TreeGrafter"/>
</dbReference>
<evidence type="ECO:0000313" key="6">
    <source>
        <dbReference type="Proteomes" id="UP000092462"/>
    </source>
</evidence>
<sequence>MAEYRQLIDMRSNGRFALSWLAAKNPRAFENYVKKGHLESVDVSLICEELMKLSNDKKISMRMASDLAFGIIKVHSKLADNILKDAAIAQNISSSNIFQIPKEKPQKTPKKKSNAPKKQMSEEEKNDFLIDEINNFICSITPHPEELCDLPVVDQTLANELISLHEIELPTQSLIELDPDESFGELNTQQANDILNFIEDVVDRDHVHPNVDVALGEGTSRDFLMPRSPLATSSPIPFQVKTSPSNQEVSSIRSLDFAMPNVQDAHRPEEIPEIGQRAPEEGQVEPSGSIPDIEDRTDPPAAKKRKKTLAIDDVIVIPNAKIRHQLENYADTMRCSKSKEDIYDFRTADRNLLWKPSRKRLGDPLNDLYNRNCKSRRVEEEFEDILTDILTKGNEANNNMQDIDTILKDFNDFGNKRATRKRKADTAGILPPEIPPLEMPPPPVPRDFQEIPPEQTNLQEFTKEPVLAKLQVLWQKQKEPVTMECLLDQVTCKKSAARTFMSLLELSKLKKVQLHTKDGSHEIASISLAKN</sequence>
<feature type="domain" description="Rad21/Rec8-like protein N-terminal" evidence="4">
    <location>
        <begin position="11"/>
        <end position="102"/>
    </location>
</feature>
<evidence type="ECO:0000313" key="5">
    <source>
        <dbReference type="EnsemblMetazoa" id="PPAI003227-PA"/>
    </source>
</evidence>
<evidence type="ECO:0000256" key="3">
    <source>
        <dbReference type="SAM" id="MobiDB-lite"/>
    </source>
</evidence>
<feature type="region of interest" description="Disordered" evidence="3">
    <location>
        <begin position="99"/>
        <end position="123"/>
    </location>
</feature>
<dbReference type="EnsemblMetazoa" id="PPAI003227-RA">
    <property type="protein sequence ID" value="PPAI003227-PA"/>
    <property type="gene ID" value="PPAI003227"/>
</dbReference>
<comment type="subcellular location">
    <subcellularLocation>
        <location evidence="1">Nucleus</location>
    </subcellularLocation>
</comment>
<proteinExistence type="predicted"/>
<evidence type="ECO:0000256" key="2">
    <source>
        <dbReference type="ARBA" id="ARBA00023242"/>
    </source>
</evidence>
<keyword evidence="2" id="KW-0539">Nucleus</keyword>
<dbReference type="GO" id="GO:0030893">
    <property type="term" value="C:meiotic cohesin complex"/>
    <property type="evidence" value="ECO:0007669"/>
    <property type="project" value="TreeGrafter"/>
</dbReference>
<dbReference type="VEuPathDB" id="VectorBase:PPAI003227"/>
<dbReference type="PANTHER" id="PTHR12585">
    <property type="entry name" value="SCC1 / RAD21 FAMILY MEMBER"/>
    <property type="match status" value="1"/>
</dbReference>
<feature type="compositionally biased region" description="Pro residues" evidence="3">
    <location>
        <begin position="432"/>
        <end position="442"/>
    </location>
</feature>
<dbReference type="GeneID" id="129808328"/>
<dbReference type="RefSeq" id="XP_055714152.1">
    <property type="nucleotide sequence ID" value="XM_055858177.1"/>
</dbReference>